<dbReference type="PANTHER" id="PTHR42862:SF1">
    <property type="entry name" value="DELTA-1-PYRROLINE-5-CARBOXYLATE DEHYDROGENASE 2, ISOFORM A-RELATED"/>
    <property type="match status" value="1"/>
</dbReference>
<evidence type="ECO:0000313" key="10">
    <source>
        <dbReference type="Proteomes" id="UP000254051"/>
    </source>
</evidence>
<dbReference type="Gene3D" id="3.40.605.10">
    <property type="entry name" value="Aldehyde Dehydrogenase, Chain A, domain 1"/>
    <property type="match status" value="1"/>
</dbReference>
<dbReference type="GO" id="GO:0009898">
    <property type="term" value="C:cytoplasmic side of plasma membrane"/>
    <property type="evidence" value="ECO:0007669"/>
    <property type="project" value="TreeGrafter"/>
</dbReference>
<dbReference type="EC" id="1.2.1.88" evidence="2"/>
<dbReference type="GO" id="GO:0004657">
    <property type="term" value="F:proline dehydrogenase activity"/>
    <property type="evidence" value="ECO:0007669"/>
    <property type="project" value="UniProtKB-ARBA"/>
</dbReference>
<feature type="active site" evidence="6">
    <location>
        <position position="284"/>
    </location>
</feature>
<dbReference type="PANTHER" id="PTHR42862">
    <property type="entry name" value="DELTA-1-PYRROLINE-5-CARBOXYLATE DEHYDROGENASE 1, ISOFORM A-RELATED"/>
    <property type="match status" value="1"/>
</dbReference>
<evidence type="ECO:0000256" key="5">
    <source>
        <dbReference type="ARBA" id="ARBA00048142"/>
    </source>
</evidence>
<dbReference type="InterPro" id="IPR050485">
    <property type="entry name" value="Proline_metab_enzyme"/>
</dbReference>
<dbReference type="SUPFAM" id="SSF53720">
    <property type="entry name" value="ALDH-like"/>
    <property type="match status" value="1"/>
</dbReference>
<keyword evidence="4" id="KW-0520">NAD</keyword>
<evidence type="ECO:0000313" key="9">
    <source>
        <dbReference type="EMBL" id="SUQ12670.1"/>
    </source>
</evidence>
<dbReference type="PROSITE" id="PS00070">
    <property type="entry name" value="ALDEHYDE_DEHYDR_CYS"/>
    <property type="match status" value="1"/>
</dbReference>
<reference evidence="10" key="1">
    <citation type="submission" date="2017-07" db="EMBL/GenBank/DDBJ databases">
        <authorList>
            <person name="Varghese N."/>
            <person name="Submissions S."/>
        </authorList>
    </citation>
    <scope>NUCLEOTIDE SEQUENCE [LARGE SCALE GENOMIC DNA]</scope>
    <source>
        <strain evidence="10">NLAE-zl-C134</strain>
    </source>
</reference>
<gene>
    <name evidence="9" type="ORF">SAMN05216529_101567</name>
</gene>
<comment type="similarity">
    <text evidence="7">Belongs to the aldehyde dehydrogenase family.</text>
</comment>
<proteinExistence type="inferred from homology"/>
<dbReference type="Proteomes" id="UP000254051">
    <property type="component" value="Unassembled WGS sequence"/>
</dbReference>
<protein>
    <recommendedName>
        <fullName evidence="2">L-glutamate gamma-semialdehyde dehydrogenase</fullName>
        <ecNumber evidence="2">1.2.1.88</ecNumber>
    </recommendedName>
</protein>
<evidence type="ECO:0000256" key="4">
    <source>
        <dbReference type="ARBA" id="ARBA00023027"/>
    </source>
</evidence>
<dbReference type="InterPro" id="IPR016161">
    <property type="entry name" value="Ald_DH/histidinol_DH"/>
</dbReference>
<name>A0A316A4E9_9FIRM</name>
<evidence type="ECO:0000256" key="2">
    <source>
        <dbReference type="ARBA" id="ARBA00012884"/>
    </source>
</evidence>
<dbReference type="EMBL" id="UHJJ01000001">
    <property type="protein sequence ID" value="SUQ12670.1"/>
    <property type="molecule type" value="Genomic_DNA"/>
</dbReference>
<comment type="catalytic activity">
    <reaction evidence="5">
        <text>L-glutamate 5-semialdehyde + NAD(+) + H2O = L-glutamate + NADH + 2 H(+)</text>
        <dbReference type="Rhea" id="RHEA:30235"/>
        <dbReference type="ChEBI" id="CHEBI:15377"/>
        <dbReference type="ChEBI" id="CHEBI:15378"/>
        <dbReference type="ChEBI" id="CHEBI:29985"/>
        <dbReference type="ChEBI" id="CHEBI:57540"/>
        <dbReference type="ChEBI" id="CHEBI:57945"/>
        <dbReference type="ChEBI" id="CHEBI:58066"/>
        <dbReference type="EC" id="1.2.1.88"/>
    </reaction>
</comment>
<dbReference type="InterPro" id="IPR016162">
    <property type="entry name" value="Ald_DH_N"/>
</dbReference>
<evidence type="ECO:0000259" key="8">
    <source>
        <dbReference type="Pfam" id="PF00171"/>
    </source>
</evidence>
<evidence type="ECO:0000256" key="3">
    <source>
        <dbReference type="ARBA" id="ARBA00023002"/>
    </source>
</evidence>
<dbReference type="FunFam" id="3.40.309.10:FF:000005">
    <property type="entry name" value="1-pyrroline-5-carboxylate dehydrogenase 1"/>
    <property type="match status" value="1"/>
</dbReference>
<dbReference type="InterPro" id="IPR016163">
    <property type="entry name" value="Ald_DH_C"/>
</dbReference>
<evidence type="ECO:0000256" key="1">
    <source>
        <dbReference type="ARBA" id="ARBA00004786"/>
    </source>
</evidence>
<organism evidence="9 10">
    <name type="scientific">Faecalicatena contorta</name>
    <dbReference type="NCBI Taxonomy" id="39482"/>
    <lineage>
        <taxon>Bacteria</taxon>
        <taxon>Bacillati</taxon>
        <taxon>Bacillota</taxon>
        <taxon>Clostridia</taxon>
        <taxon>Lachnospirales</taxon>
        <taxon>Lachnospiraceae</taxon>
        <taxon>Faecalicatena</taxon>
    </lineage>
</organism>
<keyword evidence="3 7" id="KW-0560">Oxidoreductase</keyword>
<feature type="domain" description="Aldehyde dehydrogenase" evidence="8">
    <location>
        <begin position="50"/>
        <end position="510"/>
    </location>
</feature>
<dbReference type="Pfam" id="PF00171">
    <property type="entry name" value="Aldedh"/>
    <property type="match status" value="1"/>
</dbReference>
<dbReference type="InterPro" id="IPR015590">
    <property type="entry name" value="Aldehyde_DH_dom"/>
</dbReference>
<dbReference type="Gene3D" id="3.40.309.10">
    <property type="entry name" value="Aldehyde Dehydrogenase, Chain A, domain 2"/>
    <property type="match status" value="1"/>
</dbReference>
<dbReference type="GO" id="GO:0010133">
    <property type="term" value="P:L-proline catabolic process to L-glutamate"/>
    <property type="evidence" value="ECO:0007669"/>
    <property type="project" value="TreeGrafter"/>
</dbReference>
<dbReference type="InterPro" id="IPR016160">
    <property type="entry name" value="Ald_DH_CS_CYS"/>
</dbReference>
<sequence>MLKGFKNASELDFTIPSNREAMLQAFAQVDAEKGQEYPLIIGGKRIMTEEKITSIAPSTKEVAGKVSSCSQELVDEAIRAAHEAFKTWSKTSVEERICCVRRLVDLMDKNRFVLDAWNVEENGKNWGEADGELCEALDFFNSYILHMRELDKGLELVYSEEATKCIYTPIGVGVAVPPWNFPLSLLAGMAVAAVITGNTIVCKPSSDTPIVAYKFVELCEKAGFPAGVVNFIPGSGSVIGDFIVKHPLTRFVNFTGSKEVGLRINKMAAEVSEGQKWIKRVVAEMGGKNAIIVDSTADLKRAAAGIANSAFSFQGQKCSACSRAIVLSDVYDRLVDEVVTYTDELKKQQGSGRDNLAVGPVINKAAFDNIAGYIEIARKEGNIVLGGNYDDTEGFYIEPTVVRDITRDARIANEEIFGPVLAIIKAESFEEALDIANDTEYGLTGSVYTEDRGNIQKAKTEFHVGNLYFNRKSTGAVVLQHPFGGFNMSGTDAKTGTRDYLTNFLNLKSVCEDLTY</sequence>
<dbReference type="AlphaFoldDB" id="A0A316A4E9"/>
<accession>A0A316A4E9</accession>
<dbReference type="CDD" id="cd07124">
    <property type="entry name" value="ALDH_PutA-P5CDH-RocA"/>
    <property type="match status" value="1"/>
</dbReference>
<dbReference type="InterPro" id="IPR029510">
    <property type="entry name" value="Ald_DH_CS_GLU"/>
</dbReference>
<comment type="pathway">
    <text evidence="1">Amino-acid degradation; L-proline degradation into L-glutamate; L-glutamate from L-proline: step 2/2.</text>
</comment>
<dbReference type="PROSITE" id="PS00687">
    <property type="entry name" value="ALDEHYDE_DEHYDR_GLU"/>
    <property type="match status" value="1"/>
</dbReference>
<evidence type="ECO:0000256" key="7">
    <source>
        <dbReference type="RuleBase" id="RU003345"/>
    </source>
</evidence>
<dbReference type="RefSeq" id="WP_109708671.1">
    <property type="nucleotide sequence ID" value="NZ_QGDS01000001.1"/>
</dbReference>
<dbReference type="OrthoDB" id="9762913at2"/>
<dbReference type="NCBIfam" id="NF002852">
    <property type="entry name" value="PRK03137.1"/>
    <property type="match status" value="1"/>
</dbReference>
<dbReference type="InterPro" id="IPR005932">
    <property type="entry name" value="RocA"/>
</dbReference>
<evidence type="ECO:0000256" key="6">
    <source>
        <dbReference type="PROSITE-ProRule" id="PRU10007"/>
    </source>
</evidence>
<dbReference type="GO" id="GO:0003842">
    <property type="term" value="F:L-glutamate gamma-semialdehyde dehydrogenase activity"/>
    <property type="evidence" value="ECO:0007669"/>
    <property type="project" value="UniProtKB-EC"/>
</dbReference>
<keyword evidence="10" id="KW-1185">Reference proteome</keyword>